<proteinExistence type="predicted"/>
<dbReference type="AlphaFoldDB" id="A0AAU9TUR5"/>
<protein>
    <submittedName>
        <fullName evidence="1">Uncharacterized protein</fullName>
    </submittedName>
</protein>
<comment type="caution">
    <text evidence="1">The sequence shown here is derived from an EMBL/GenBank/DDBJ whole genome shotgun (WGS) entry which is preliminary data.</text>
</comment>
<keyword evidence="2" id="KW-1185">Reference proteome</keyword>
<dbReference type="EMBL" id="CAKOGL010000010">
    <property type="protein sequence ID" value="CAH2090763.1"/>
    <property type="molecule type" value="Genomic_DNA"/>
</dbReference>
<reference evidence="1" key="1">
    <citation type="submission" date="2022-03" db="EMBL/GenBank/DDBJ databases">
        <authorList>
            <person name="Tunstrom K."/>
        </authorList>
    </citation>
    <scope>NUCLEOTIDE SEQUENCE</scope>
</reference>
<sequence length="233" mass="27172">MAYINLFTPPDTGYASSVLISTNNSHPDINKNENFSNINNVTGNRQSQINESIFDHFYGNQTNFDDEQDYLDLSTVDIETAKKLLERAQKNYDANFNGTEEKPIGRNQNRPDETYFSVPFFTKKAFDLMKQSVYSTRYRLEDTRELRKRFANDFCYNIAIFYGSLMQLRIKMDNVFATMMKFPYAVKFIWYLGLYERSVAINVDVTYMVEAMFKMHAHHRTVAFGESVEKGGD</sequence>
<gene>
    <name evidence="1" type="ORF">EEDITHA_LOCUS6689</name>
</gene>
<dbReference type="Proteomes" id="UP001153954">
    <property type="component" value="Unassembled WGS sequence"/>
</dbReference>
<evidence type="ECO:0000313" key="2">
    <source>
        <dbReference type="Proteomes" id="UP001153954"/>
    </source>
</evidence>
<accession>A0AAU9TUR5</accession>
<evidence type="ECO:0000313" key="1">
    <source>
        <dbReference type="EMBL" id="CAH2090763.1"/>
    </source>
</evidence>
<organism evidence="1 2">
    <name type="scientific">Euphydryas editha</name>
    <name type="common">Edith's checkerspot</name>
    <dbReference type="NCBI Taxonomy" id="104508"/>
    <lineage>
        <taxon>Eukaryota</taxon>
        <taxon>Metazoa</taxon>
        <taxon>Ecdysozoa</taxon>
        <taxon>Arthropoda</taxon>
        <taxon>Hexapoda</taxon>
        <taxon>Insecta</taxon>
        <taxon>Pterygota</taxon>
        <taxon>Neoptera</taxon>
        <taxon>Endopterygota</taxon>
        <taxon>Lepidoptera</taxon>
        <taxon>Glossata</taxon>
        <taxon>Ditrysia</taxon>
        <taxon>Papilionoidea</taxon>
        <taxon>Nymphalidae</taxon>
        <taxon>Nymphalinae</taxon>
        <taxon>Euphydryas</taxon>
    </lineage>
</organism>
<name>A0AAU9TUR5_EUPED</name>